<name>A0ABQ3XPH2_9ACTN</name>
<feature type="transmembrane region" description="Helical" evidence="7">
    <location>
        <begin position="21"/>
        <end position="44"/>
    </location>
</feature>
<proteinExistence type="inferred from homology"/>
<dbReference type="PANTHER" id="PTHR30572:SF4">
    <property type="entry name" value="ABC TRANSPORTER PERMEASE YTRF"/>
    <property type="match status" value="1"/>
</dbReference>
<keyword evidence="3 7" id="KW-0812">Transmembrane</keyword>
<keyword evidence="5 7" id="KW-0472">Membrane</keyword>
<feature type="transmembrane region" description="Helical" evidence="7">
    <location>
        <begin position="266"/>
        <end position="290"/>
    </location>
</feature>
<evidence type="ECO:0000256" key="5">
    <source>
        <dbReference type="ARBA" id="ARBA00023136"/>
    </source>
</evidence>
<evidence type="ECO:0000256" key="3">
    <source>
        <dbReference type="ARBA" id="ARBA00022692"/>
    </source>
</evidence>
<feature type="transmembrane region" description="Helical" evidence="7">
    <location>
        <begin position="352"/>
        <end position="374"/>
    </location>
</feature>
<evidence type="ECO:0000256" key="7">
    <source>
        <dbReference type="SAM" id="Phobius"/>
    </source>
</evidence>
<comment type="similarity">
    <text evidence="6">Belongs to the ABC-4 integral membrane protein family.</text>
</comment>
<dbReference type="Proteomes" id="UP000612282">
    <property type="component" value="Unassembled WGS sequence"/>
</dbReference>
<dbReference type="InterPro" id="IPR025857">
    <property type="entry name" value="MacB_PCD"/>
</dbReference>
<dbReference type="InterPro" id="IPR050250">
    <property type="entry name" value="Macrolide_Exporter_MacB"/>
</dbReference>
<sequence>MRAADVVRVGGAGLRAHPLRVVLSVLGIAIGIAAMLAVVGIAASGRAEVDRALRAMGTNLLTVTPGKTITGAPAPLPAESVAMVRRIGPVTGASATGTVAAAVYRNEFIPTGQTGSIEVLAAQPDLLGIVGARVVRGSWFTEATAGMPAVVLGSTAADRLGVRVAGPRVWLHGMWFSVVGVLEAVPLAAELDSAVLVGWPAAETFLAFDGHPTRIYTRSVETRVAAVRSVLPRTANPAAPYEVTVSRPSDALAAQRATGETLGAQLIGLGAVALLVGGIGVANTMVISVLERRSEIGLRRALGATRGHIRSQFLMESLLLAVLGGVSGTLLGVLATGGYAALRDWPAVVPGWAIGGGVLATAVIGTVAGLYPALRAARLAPTEALASP</sequence>
<keyword evidence="4 7" id="KW-1133">Transmembrane helix</keyword>
<keyword evidence="2" id="KW-1003">Cell membrane</keyword>
<reference evidence="10 11" key="1">
    <citation type="submission" date="2021-01" db="EMBL/GenBank/DDBJ databases">
        <title>Whole genome shotgun sequence of Actinoplanes couchii NBRC 106145.</title>
        <authorList>
            <person name="Komaki H."/>
            <person name="Tamura T."/>
        </authorList>
    </citation>
    <scope>NUCLEOTIDE SEQUENCE [LARGE SCALE GENOMIC DNA]</scope>
    <source>
        <strain evidence="10 11">NBRC 106145</strain>
    </source>
</reference>
<evidence type="ECO:0000256" key="4">
    <source>
        <dbReference type="ARBA" id="ARBA00022989"/>
    </source>
</evidence>
<dbReference type="Pfam" id="PF02687">
    <property type="entry name" value="FtsX"/>
    <property type="match status" value="1"/>
</dbReference>
<comment type="subcellular location">
    <subcellularLocation>
        <location evidence="1">Cell membrane</location>
        <topology evidence="1">Multi-pass membrane protein</topology>
    </subcellularLocation>
</comment>
<comment type="caution">
    <text evidence="10">The sequence shown here is derived from an EMBL/GenBank/DDBJ whole genome shotgun (WGS) entry which is preliminary data.</text>
</comment>
<evidence type="ECO:0000256" key="6">
    <source>
        <dbReference type="ARBA" id="ARBA00038076"/>
    </source>
</evidence>
<evidence type="ECO:0000313" key="10">
    <source>
        <dbReference type="EMBL" id="GID60403.1"/>
    </source>
</evidence>
<evidence type="ECO:0000256" key="1">
    <source>
        <dbReference type="ARBA" id="ARBA00004651"/>
    </source>
</evidence>
<evidence type="ECO:0000313" key="11">
    <source>
        <dbReference type="Proteomes" id="UP000612282"/>
    </source>
</evidence>
<dbReference type="PANTHER" id="PTHR30572">
    <property type="entry name" value="MEMBRANE COMPONENT OF TRANSPORTER-RELATED"/>
    <property type="match status" value="1"/>
</dbReference>
<dbReference type="EMBL" id="BOMG01000108">
    <property type="protein sequence ID" value="GID60403.1"/>
    <property type="molecule type" value="Genomic_DNA"/>
</dbReference>
<dbReference type="Pfam" id="PF12704">
    <property type="entry name" value="MacB_PCD"/>
    <property type="match status" value="1"/>
</dbReference>
<evidence type="ECO:0000259" key="9">
    <source>
        <dbReference type="Pfam" id="PF12704"/>
    </source>
</evidence>
<feature type="domain" description="MacB-like periplasmic core" evidence="9">
    <location>
        <begin position="22"/>
        <end position="216"/>
    </location>
</feature>
<feature type="domain" description="ABC3 transporter permease C-terminal" evidence="8">
    <location>
        <begin position="269"/>
        <end position="380"/>
    </location>
</feature>
<feature type="transmembrane region" description="Helical" evidence="7">
    <location>
        <begin position="318"/>
        <end position="340"/>
    </location>
</feature>
<accession>A0ABQ3XPH2</accession>
<organism evidence="10 11">
    <name type="scientific">Actinoplanes couchii</name>
    <dbReference type="NCBI Taxonomy" id="403638"/>
    <lineage>
        <taxon>Bacteria</taxon>
        <taxon>Bacillati</taxon>
        <taxon>Actinomycetota</taxon>
        <taxon>Actinomycetes</taxon>
        <taxon>Micromonosporales</taxon>
        <taxon>Micromonosporaceae</taxon>
        <taxon>Actinoplanes</taxon>
    </lineage>
</organism>
<evidence type="ECO:0000256" key="2">
    <source>
        <dbReference type="ARBA" id="ARBA00022475"/>
    </source>
</evidence>
<protein>
    <submittedName>
        <fullName evidence="10">ABC transporter permease</fullName>
    </submittedName>
</protein>
<evidence type="ECO:0000259" key="8">
    <source>
        <dbReference type="Pfam" id="PF02687"/>
    </source>
</evidence>
<dbReference type="InterPro" id="IPR003838">
    <property type="entry name" value="ABC3_permease_C"/>
</dbReference>
<gene>
    <name evidence="10" type="ORF">Aco03nite_088070</name>
</gene>
<keyword evidence="11" id="KW-1185">Reference proteome</keyword>